<gene>
    <name evidence="2" type="ORF">TPR58_00015</name>
</gene>
<sequence length="145" mass="15141">MAFDGPVLIAVGVRTMMALTLLAAALPAPLAPPAPPPAPGICWVRDVVAIEGGVRIYFSRKGGPGFVSTATGFFRPGDAPVDPARPDEAGVDAKLGDRLGPQNSPEDGCSLEVVTRDGKIGVEAKAYLHPIELPSEERVEFIVAR</sequence>
<feature type="region of interest" description="Disordered" evidence="1">
    <location>
        <begin position="77"/>
        <end position="109"/>
    </location>
</feature>
<reference evidence="2 3" key="1">
    <citation type="submission" date="2024-05" db="EMBL/GenBank/DDBJ databases">
        <title>Sphingomonas sp. HF-S3 16S ribosomal RNA gene Genome sequencing and assembly.</title>
        <authorList>
            <person name="Lee H."/>
        </authorList>
    </citation>
    <scope>NUCLEOTIDE SEQUENCE [LARGE SCALE GENOMIC DNA]</scope>
    <source>
        <strain evidence="2 3">HF-S3</strain>
    </source>
</reference>
<name>A0ABV0B351_9SPHN</name>
<keyword evidence="3" id="KW-1185">Reference proteome</keyword>
<protein>
    <submittedName>
        <fullName evidence="2">Uncharacterized protein</fullName>
    </submittedName>
</protein>
<comment type="caution">
    <text evidence="2">The sequence shown here is derived from an EMBL/GenBank/DDBJ whole genome shotgun (WGS) entry which is preliminary data.</text>
</comment>
<proteinExistence type="predicted"/>
<evidence type="ECO:0000256" key="1">
    <source>
        <dbReference type="SAM" id="MobiDB-lite"/>
    </source>
</evidence>
<organism evidence="2 3">
    <name type="scientific">Sphingomonas rustica</name>
    <dbReference type="NCBI Taxonomy" id="3103142"/>
    <lineage>
        <taxon>Bacteria</taxon>
        <taxon>Pseudomonadati</taxon>
        <taxon>Pseudomonadota</taxon>
        <taxon>Alphaproteobacteria</taxon>
        <taxon>Sphingomonadales</taxon>
        <taxon>Sphingomonadaceae</taxon>
        <taxon>Sphingomonas</taxon>
    </lineage>
</organism>
<evidence type="ECO:0000313" key="2">
    <source>
        <dbReference type="EMBL" id="MEN3745530.1"/>
    </source>
</evidence>
<evidence type="ECO:0000313" key="3">
    <source>
        <dbReference type="Proteomes" id="UP001427805"/>
    </source>
</evidence>
<dbReference type="Proteomes" id="UP001427805">
    <property type="component" value="Unassembled WGS sequence"/>
</dbReference>
<accession>A0ABV0B351</accession>
<dbReference type="EMBL" id="JBDIZK010000001">
    <property type="protein sequence ID" value="MEN3745530.1"/>
    <property type="molecule type" value="Genomic_DNA"/>
</dbReference>